<keyword evidence="4" id="KW-0472">Membrane</keyword>
<gene>
    <name evidence="5" type="ORF">YQE_08123</name>
</gene>
<accession>N6U9R0</accession>
<name>N6U9R0_DENPD</name>
<comment type="subcellular location">
    <subcellularLocation>
        <location evidence="1">Membrane</location>
        <topology evidence="1">Multi-pass membrane protein</topology>
    </subcellularLocation>
</comment>
<dbReference type="PROSITE" id="PS50850">
    <property type="entry name" value="MFS"/>
    <property type="match status" value="1"/>
</dbReference>
<dbReference type="GO" id="GO:0097037">
    <property type="term" value="P:heme export"/>
    <property type="evidence" value="ECO:0007669"/>
    <property type="project" value="TreeGrafter"/>
</dbReference>
<dbReference type="Gene3D" id="1.20.1250.20">
    <property type="entry name" value="MFS general substrate transporter like domains"/>
    <property type="match status" value="2"/>
</dbReference>
<proteinExistence type="predicted"/>
<evidence type="ECO:0000256" key="3">
    <source>
        <dbReference type="ARBA" id="ARBA00022989"/>
    </source>
</evidence>
<reference evidence="5" key="1">
    <citation type="journal article" date="2013" name="Genome Biol.">
        <title>Draft genome of the mountain pine beetle, Dendroctonus ponderosae Hopkins, a major forest pest.</title>
        <authorList>
            <person name="Keeling C.I."/>
            <person name="Yuen M.M."/>
            <person name="Liao N.Y."/>
            <person name="Docking T.R."/>
            <person name="Chan S.K."/>
            <person name="Taylor G.A."/>
            <person name="Palmquist D.L."/>
            <person name="Jackman S.D."/>
            <person name="Nguyen A."/>
            <person name="Li M."/>
            <person name="Henderson H."/>
            <person name="Janes J.K."/>
            <person name="Zhao Y."/>
            <person name="Pandoh P."/>
            <person name="Moore R."/>
            <person name="Sperling F.A."/>
            <person name="Huber D.P."/>
            <person name="Birol I."/>
            <person name="Jones S.J."/>
            <person name="Bohlmann J."/>
        </authorList>
    </citation>
    <scope>NUCLEOTIDE SEQUENCE</scope>
</reference>
<organism evidence="5">
    <name type="scientific">Dendroctonus ponderosae</name>
    <name type="common">Mountain pine beetle</name>
    <dbReference type="NCBI Taxonomy" id="77166"/>
    <lineage>
        <taxon>Eukaryota</taxon>
        <taxon>Metazoa</taxon>
        <taxon>Ecdysozoa</taxon>
        <taxon>Arthropoda</taxon>
        <taxon>Hexapoda</taxon>
        <taxon>Insecta</taxon>
        <taxon>Pterygota</taxon>
        <taxon>Neoptera</taxon>
        <taxon>Endopterygota</taxon>
        <taxon>Coleoptera</taxon>
        <taxon>Polyphaga</taxon>
        <taxon>Cucujiformia</taxon>
        <taxon>Curculionidae</taxon>
        <taxon>Scolytinae</taxon>
        <taxon>Dendroctonus</taxon>
    </lineage>
</organism>
<evidence type="ECO:0000256" key="1">
    <source>
        <dbReference type="ARBA" id="ARBA00004141"/>
    </source>
</evidence>
<dbReference type="OrthoDB" id="422206at2759"/>
<dbReference type="GO" id="GO:0015232">
    <property type="term" value="F:heme transmembrane transporter activity"/>
    <property type="evidence" value="ECO:0007669"/>
    <property type="project" value="TreeGrafter"/>
</dbReference>
<dbReference type="PANTHER" id="PTHR10924">
    <property type="entry name" value="MAJOR FACILITATOR SUPERFAMILY PROTEIN-RELATED"/>
    <property type="match status" value="1"/>
</dbReference>
<dbReference type="InterPro" id="IPR011701">
    <property type="entry name" value="MFS"/>
</dbReference>
<dbReference type="GO" id="GO:0020037">
    <property type="term" value="F:heme binding"/>
    <property type="evidence" value="ECO:0007669"/>
    <property type="project" value="TreeGrafter"/>
</dbReference>
<dbReference type="Pfam" id="PF07690">
    <property type="entry name" value="MFS_1"/>
    <property type="match status" value="1"/>
</dbReference>
<evidence type="ECO:0000256" key="2">
    <source>
        <dbReference type="ARBA" id="ARBA00022692"/>
    </source>
</evidence>
<keyword evidence="3" id="KW-1133">Transmembrane helix</keyword>
<sequence>MPLQSTASSTQSVNEIRVFKYRWVIVTIFVLVSVVNFMQLLQFSIIADTMTKFYNVPGYLVDFTTIIFFLSYILFFYPVSFLIEKHKLKLTILVATGLTLVGNLLKLLASTSDRIWVVLVAQFLIGIGQVQICSLPSKLATTWFGAEEVSTACAIAVLGMQLGSALGCVQSPFIVRSEEVDEVGQQLFNMFLYQAIITGCIFGVVAIFIMEVFRSSPSLPPSQSQLNLLAMASSNGTTATFFTHMKNVAKNANFWYIVLSLGLANGVWNSFGVLLNSIYLNYFPNGKTDAGIIALITIISGGCIGSMFFGIILDRTHQFKKVSFGILAMSAFTFIFVGISLLEKSRIGTYITIPIFGFFIAPVLIVGFEYLVEVTYPIPEACSSSTFNAAYYFLSIIATLLFEGLFEAIDYLWTFVVILFILAACAGLILLVNSNLRRRDANLHLNQNVPSPEPEPEMSYYTGTRVTTAKF</sequence>
<dbReference type="EMBL" id="KB741015">
    <property type="protein sequence ID" value="ENN75347.1"/>
    <property type="molecule type" value="Genomic_DNA"/>
</dbReference>
<dbReference type="PANTHER" id="PTHR10924:SF4">
    <property type="entry name" value="GH15861P"/>
    <property type="match status" value="1"/>
</dbReference>
<dbReference type="HOGENOM" id="CLU_023132_0_1_1"/>
<feature type="non-terminal residue" evidence="5">
    <location>
        <position position="1"/>
    </location>
</feature>
<dbReference type="SUPFAM" id="SSF103473">
    <property type="entry name" value="MFS general substrate transporter"/>
    <property type="match status" value="1"/>
</dbReference>
<dbReference type="GO" id="GO:0016020">
    <property type="term" value="C:membrane"/>
    <property type="evidence" value="ECO:0007669"/>
    <property type="project" value="UniProtKB-SubCell"/>
</dbReference>
<keyword evidence="2" id="KW-0812">Transmembrane</keyword>
<dbReference type="InterPro" id="IPR036259">
    <property type="entry name" value="MFS_trans_sf"/>
</dbReference>
<dbReference type="InterPro" id="IPR020846">
    <property type="entry name" value="MFS_dom"/>
</dbReference>
<evidence type="ECO:0000256" key="4">
    <source>
        <dbReference type="ARBA" id="ARBA00023136"/>
    </source>
</evidence>
<dbReference type="InterPro" id="IPR049680">
    <property type="entry name" value="FLVCR1-2_SLC49-like"/>
</dbReference>
<evidence type="ECO:0000313" key="5">
    <source>
        <dbReference type="EMBL" id="ENN75347.1"/>
    </source>
</evidence>
<protein>
    <submittedName>
        <fullName evidence="5">Uncharacterized protein</fullName>
    </submittedName>
</protein>
<dbReference type="AlphaFoldDB" id="N6U9R0"/>